<keyword evidence="1" id="KW-0378">Hydrolase</keyword>
<dbReference type="InterPro" id="IPR001995">
    <property type="entry name" value="Peptidase_A2_cat"/>
</dbReference>
<dbReference type="InterPro" id="IPR021109">
    <property type="entry name" value="Peptidase_aspartic_dom_sf"/>
</dbReference>
<feature type="non-terminal residue" evidence="3">
    <location>
        <position position="358"/>
    </location>
</feature>
<dbReference type="GO" id="GO:0004190">
    <property type="term" value="F:aspartic-type endopeptidase activity"/>
    <property type="evidence" value="ECO:0007669"/>
    <property type="project" value="InterPro"/>
</dbReference>
<dbReference type="VEuPathDB" id="VectorBase:LDEU012401"/>
<feature type="non-terminal residue" evidence="3">
    <location>
        <position position="1"/>
    </location>
</feature>
<dbReference type="STRING" id="299467.A0A443RX69"/>
<gene>
    <name evidence="3" type="ORF">B4U80_07483</name>
</gene>
<dbReference type="OrthoDB" id="6512231at2759"/>
<dbReference type="PROSITE" id="PS00141">
    <property type="entry name" value="ASP_PROTEASE"/>
    <property type="match status" value="1"/>
</dbReference>
<comment type="caution">
    <text evidence="3">The sequence shown here is derived from an EMBL/GenBank/DDBJ whole genome shotgun (WGS) entry which is preliminary data.</text>
</comment>
<protein>
    <recommendedName>
        <fullName evidence="2">Peptidase A2 domain-containing protein</fullName>
    </recommendedName>
</protein>
<dbReference type="PANTHER" id="PTHR33198">
    <property type="entry name" value="ANK_REP_REGION DOMAIN-CONTAINING PROTEIN-RELATED"/>
    <property type="match status" value="1"/>
</dbReference>
<dbReference type="InterPro" id="IPR001969">
    <property type="entry name" value="Aspartic_peptidase_AS"/>
</dbReference>
<name>A0A443RX69_9ACAR</name>
<reference evidence="3 4" key="1">
    <citation type="journal article" date="2018" name="Gigascience">
        <title>Genomes of trombidid mites reveal novel predicted allergens and laterally-transferred genes associated with secondary metabolism.</title>
        <authorList>
            <person name="Dong X."/>
            <person name="Chaisiri K."/>
            <person name="Xia D."/>
            <person name="Armstrong S.D."/>
            <person name="Fang Y."/>
            <person name="Donnelly M.J."/>
            <person name="Kadowaki T."/>
            <person name="McGarry J.W."/>
            <person name="Darby A.C."/>
            <person name="Makepeace B.L."/>
        </authorList>
    </citation>
    <scope>NUCLEOTIDE SEQUENCE [LARGE SCALE GENOMIC DNA]</scope>
    <source>
        <strain evidence="3">UoL-UT</strain>
    </source>
</reference>
<dbReference type="PROSITE" id="PS50175">
    <property type="entry name" value="ASP_PROT_RETROV"/>
    <property type="match status" value="1"/>
</dbReference>
<evidence type="ECO:0000256" key="1">
    <source>
        <dbReference type="ARBA" id="ARBA00022801"/>
    </source>
</evidence>
<dbReference type="EMBL" id="NCKV01024093">
    <property type="protein sequence ID" value="RWS19639.1"/>
    <property type="molecule type" value="Genomic_DNA"/>
</dbReference>
<dbReference type="GO" id="GO:0006508">
    <property type="term" value="P:proteolysis"/>
    <property type="evidence" value="ECO:0007669"/>
    <property type="project" value="InterPro"/>
</dbReference>
<dbReference type="PANTHER" id="PTHR33198:SF20">
    <property type="entry name" value="RETROTRANSPOSON GAG DOMAIN-CONTAINING PROTEIN"/>
    <property type="match status" value="1"/>
</dbReference>
<dbReference type="SUPFAM" id="SSF50630">
    <property type="entry name" value="Acid proteases"/>
    <property type="match status" value="1"/>
</dbReference>
<feature type="domain" description="Peptidase A2" evidence="2">
    <location>
        <begin position="227"/>
        <end position="244"/>
    </location>
</feature>
<evidence type="ECO:0000259" key="2">
    <source>
        <dbReference type="PROSITE" id="PS50175"/>
    </source>
</evidence>
<dbReference type="Gene3D" id="4.10.60.10">
    <property type="entry name" value="Zinc finger, CCHC-type"/>
    <property type="match status" value="1"/>
</dbReference>
<dbReference type="AlphaFoldDB" id="A0A443RX69"/>
<proteinExistence type="predicted"/>
<organism evidence="3 4">
    <name type="scientific">Leptotrombidium deliense</name>
    <dbReference type="NCBI Taxonomy" id="299467"/>
    <lineage>
        <taxon>Eukaryota</taxon>
        <taxon>Metazoa</taxon>
        <taxon>Ecdysozoa</taxon>
        <taxon>Arthropoda</taxon>
        <taxon>Chelicerata</taxon>
        <taxon>Arachnida</taxon>
        <taxon>Acari</taxon>
        <taxon>Acariformes</taxon>
        <taxon>Trombidiformes</taxon>
        <taxon>Prostigmata</taxon>
        <taxon>Anystina</taxon>
        <taxon>Parasitengona</taxon>
        <taxon>Trombiculoidea</taxon>
        <taxon>Trombiculidae</taxon>
        <taxon>Leptotrombidium</taxon>
    </lineage>
</organism>
<dbReference type="Gene3D" id="2.40.70.10">
    <property type="entry name" value="Acid Proteases"/>
    <property type="match status" value="1"/>
</dbReference>
<evidence type="ECO:0000313" key="4">
    <source>
        <dbReference type="Proteomes" id="UP000288716"/>
    </source>
</evidence>
<sequence>EKETLQKVKDAFKAYCDPKGNVTYRRYVFRNRLQREHEDFDMFLTDVKLLAQDCEFDKLTDSMILDQIICGIRNDSLRGNMLRETSLTLDKATTMCQLNQSSLKQMKQISGQENVCIVRSPQSKRSNWKSKINKQKSSSPEKETKAIDCKFCGRRHAFRDCPAFGKQCRSCGKKNHFASMCFSKNKHNAKTVVESVASVEIINTANNGETEKSEDWNVTLHCFNTDFKALVDTGASVNIISEKELCRLTKGRKVQRKVMQSQLHSYFGEKHESAYRVELEIENKRQRIKKVALFVVIMDQLPTLISGNTAVKMKLISKINKVGNTIDCLVEKLPLQIVNDPILSNYKKCFEGIGCLKK</sequence>
<accession>A0A443RX69</accession>
<keyword evidence="4" id="KW-1185">Reference proteome</keyword>
<dbReference type="Proteomes" id="UP000288716">
    <property type="component" value="Unassembled WGS sequence"/>
</dbReference>
<evidence type="ECO:0000313" key="3">
    <source>
        <dbReference type="EMBL" id="RWS19639.1"/>
    </source>
</evidence>